<evidence type="ECO:0000256" key="9">
    <source>
        <dbReference type="ARBA" id="ARBA00023295"/>
    </source>
</evidence>
<comment type="cofactor">
    <cofactor evidence="10">
        <name>[4Fe-4S] cluster</name>
        <dbReference type="ChEBI" id="CHEBI:49883"/>
    </cofactor>
    <text evidence="10">Binds 1 [4Fe-4S] cluster.</text>
</comment>
<proteinExistence type="inferred from homology"/>
<evidence type="ECO:0000259" key="11">
    <source>
        <dbReference type="SMART" id="SM00478"/>
    </source>
</evidence>
<dbReference type="InterPro" id="IPR011257">
    <property type="entry name" value="DNA_glycosylase"/>
</dbReference>
<keyword evidence="10" id="KW-0238">DNA-binding</keyword>
<dbReference type="GO" id="GO:0019104">
    <property type="term" value="F:DNA N-glycosylase activity"/>
    <property type="evidence" value="ECO:0007669"/>
    <property type="project" value="UniProtKB-UniRule"/>
</dbReference>
<dbReference type="GO" id="GO:0003677">
    <property type="term" value="F:DNA binding"/>
    <property type="evidence" value="ECO:0007669"/>
    <property type="project" value="UniProtKB-UniRule"/>
</dbReference>
<dbReference type="Pfam" id="PF00633">
    <property type="entry name" value="HHH"/>
    <property type="match status" value="1"/>
</dbReference>
<dbReference type="FunFam" id="1.10.340.30:FF:000001">
    <property type="entry name" value="Endonuclease III"/>
    <property type="match status" value="1"/>
</dbReference>
<keyword evidence="7 10" id="KW-0411">Iron-sulfur</keyword>
<dbReference type="InterPro" id="IPR000445">
    <property type="entry name" value="HhH_motif"/>
</dbReference>
<name>A0A9D1S2Q4_9FIRM</name>
<organism evidence="12 13">
    <name type="scientific">Candidatus Alloenteromonas pullicola</name>
    <dbReference type="NCBI Taxonomy" id="2840784"/>
    <lineage>
        <taxon>Bacteria</taxon>
        <taxon>Bacillati</taxon>
        <taxon>Bacillota</taxon>
        <taxon>Bacillota incertae sedis</taxon>
        <taxon>Candidatus Alloenteromonas</taxon>
    </lineage>
</organism>
<dbReference type="SUPFAM" id="SSF48150">
    <property type="entry name" value="DNA-glycosylase"/>
    <property type="match status" value="1"/>
</dbReference>
<reference evidence="12" key="1">
    <citation type="submission" date="2020-10" db="EMBL/GenBank/DDBJ databases">
        <authorList>
            <person name="Gilroy R."/>
        </authorList>
    </citation>
    <scope>NUCLEOTIDE SEQUENCE</scope>
    <source>
        <strain evidence="12">ChiGjej1B1-22543</strain>
    </source>
</reference>
<dbReference type="EMBL" id="DVMV01000004">
    <property type="protein sequence ID" value="HIU44737.1"/>
    <property type="molecule type" value="Genomic_DNA"/>
</dbReference>
<comment type="caution">
    <text evidence="12">The sequence shown here is derived from an EMBL/GenBank/DDBJ whole genome shotgun (WGS) entry which is preliminary data.</text>
</comment>
<evidence type="ECO:0000256" key="5">
    <source>
        <dbReference type="ARBA" id="ARBA00022801"/>
    </source>
</evidence>
<dbReference type="GO" id="GO:0046872">
    <property type="term" value="F:metal ion binding"/>
    <property type="evidence" value="ECO:0007669"/>
    <property type="project" value="UniProtKB-KW"/>
</dbReference>
<evidence type="ECO:0000256" key="3">
    <source>
        <dbReference type="ARBA" id="ARBA00022723"/>
    </source>
</evidence>
<feature type="binding site" evidence="10">
    <location>
        <position position="189"/>
    </location>
    <ligand>
        <name>[4Fe-4S] cluster</name>
        <dbReference type="ChEBI" id="CHEBI:49883"/>
    </ligand>
</feature>
<accession>A0A9D1S2Q4</accession>
<evidence type="ECO:0000256" key="4">
    <source>
        <dbReference type="ARBA" id="ARBA00022763"/>
    </source>
</evidence>
<dbReference type="GO" id="GO:0140078">
    <property type="term" value="F:class I DNA-(apurinic or apyrimidinic site) endonuclease activity"/>
    <property type="evidence" value="ECO:0007669"/>
    <property type="project" value="UniProtKB-EC"/>
</dbReference>
<gene>
    <name evidence="10 12" type="primary">nth</name>
    <name evidence="12" type="ORF">IAC52_00340</name>
</gene>
<evidence type="ECO:0000256" key="1">
    <source>
        <dbReference type="ARBA" id="ARBA00008343"/>
    </source>
</evidence>
<reference evidence="12" key="2">
    <citation type="journal article" date="2021" name="PeerJ">
        <title>Extensive microbial diversity within the chicken gut microbiome revealed by metagenomics and culture.</title>
        <authorList>
            <person name="Gilroy R."/>
            <person name="Ravi A."/>
            <person name="Getino M."/>
            <person name="Pursley I."/>
            <person name="Horton D.L."/>
            <person name="Alikhan N.F."/>
            <person name="Baker D."/>
            <person name="Gharbi K."/>
            <person name="Hall N."/>
            <person name="Watson M."/>
            <person name="Adriaenssens E.M."/>
            <person name="Foster-Nyarko E."/>
            <person name="Jarju S."/>
            <person name="Secka A."/>
            <person name="Antonio M."/>
            <person name="Oren A."/>
            <person name="Chaudhuri R.R."/>
            <person name="La Ragione R."/>
            <person name="Hildebrand F."/>
            <person name="Pallen M.J."/>
        </authorList>
    </citation>
    <scope>NUCLEOTIDE SEQUENCE</scope>
    <source>
        <strain evidence="12">ChiGjej1B1-22543</strain>
    </source>
</reference>
<sequence length="212" mass="23495">MTTMIDPKELSDYLSGEFPDARCSLWFRSPFECLVAVSLSAQTTDEAVNRVTPALFGAYPTPEQMGAADIEDVEAKIRSIGLYHNKARNLIALGNALQERFGGAVPHTIEELTSLPGVGVKTASVVLIESFDIPAFPVDTHISRICKRLGYAKDGDSAEKIMSKVKRLFDEQEYKDLHHRLIAFGRSICHAKSPECEKCPFTGRCRFKADAR</sequence>
<dbReference type="CDD" id="cd00056">
    <property type="entry name" value="ENDO3c"/>
    <property type="match status" value="1"/>
</dbReference>
<dbReference type="InterPro" id="IPR005759">
    <property type="entry name" value="Nth"/>
</dbReference>
<dbReference type="GO" id="GO:0051539">
    <property type="term" value="F:4 iron, 4 sulfur cluster binding"/>
    <property type="evidence" value="ECO:0007669"/>
    <property type="project" value="UniProtKB-UniRule"/>
</dbReference>
<protein>
    <recommendedName>
        <fullName evidence="10">Endonuclease III</fullName>
        <ecNumber evidence="10">4.2.99.18</ecNumber>
    </recommendedName>
    <alternativeName>
        <fullName evidence="10">DNA-(apurinic or apyrimidinic site) lyase</fullName>
    </alternativeName>
</protein>
<keyword evidence="4 10" id="KW-0227">DNA damage</keyword>
<keyword evidence="9 10" id="KW-0326">Glycosidase</keyword>
<evidence type="ECO:0000256" key="10">
    <source>
        <dbReference type="HAMAP-Rule" id="MF_00942"/>
    </source>
</evidence>
<evidence type="ECO:0000256" key="6">
    <source>
        <dbReference type="ARBA" id="ARBA00023004"/>
    </source>
</evidence>
<dbReference type="EC" id="4.2.99.18" evidence="10"/>
<feature type="domain" description="HhH-GPD" evidence="11">
    <location>
        <begin position="39"/>
        <end position="187"/>
    </location>
</feature>
<dbReference type="PIRSF" id="PIRSF001435">
    <property type="entry name" value="Nth"/>
    <property type="match status" value="1"/>
</dbReference>
<keyword evidence="8 10" id="KW-0234">DNA repair</keyword>
<dbReference type="Gene3D" id="1.10.340.30">
    <property type="entry name" value="Hypothetical protein, domain 2"/>
    <property type="match status" value="1"/>
</dbReference>
<dbReference type="PANTHER" id="PTHR10359">
    <property type="entry name" value="A/G-SPECIFIC ADENINE GLYCOSYLASE/ENDONUCLEASE III"/>
    <property type="match status" value="1"/>
</dbReference>
<evidence type="ECO:0000256" key="8">
    <source>
        <dbReference type="ARBA" id="ARBA00023204"/>
    </source>
</evidence>
<dbReference type="GO" id="GO:0006285">
    <property type="term" value="P:base-excision repair, AP site formation"/>
    <property type="evidence" value="ECO:0007669"/>
    <property type="project" value="TreeGrafter"/>
</dbReference>
<evidence type="ECO:0000256" key="2">
    <source>
        <dbReference type="ARBA" id="ARBA00022485"/>
    </source>
</evidence>
<keyword evidence="6 10" id="KW-0408">Iron</keyword>
<dbReference type="NCBIfam" id="TIGR01083">
    <property type="entry name" value="nth"/>
    <property type="match status" value="1"/>
</dbReference>
<keyword evidence="5 10" id="KW-0378">Hydrolase</keyword>
<keyword evidence="2 10" id="KW-0004">4Fe-4S</keyword>
<feature type="binding site" evidence="10">
    <location>
        <position position="205"/>
    </location>
    <ligand>
        <name>[4Fe-4S] cluster</name>
        <dbReference type="ChEBI" id="CHEBI:49883"/>
    </ligand>
</feature>
<keyword evidence="12" id="KW-0540">Nuclease</keyword>
<dbReference type="PANTHER" id="PTHR10359:SF18">
    <property type="entry name" value="ENDONUCLEASE III"/>
    <property type="match status" value="1"/>
</dbReference>
<dbReference type="AlphaFoldDB" id="A0A9D1S2Q4"/>
<dbReference type="InterPro" id="IPR003265">
    <property type="entry name" value="HhH-GPD_domain"/>
</dbReference>
<keyword evidence="3 10" id="KW-0479">Metal-binding</keyword>
<dbReference type="SMART" id="SM00478">
    <property type="entry name" value="ENDO3c"/>
    <property type="match status" value="1"/>
</dbReference>
<feature type="binding site" evidence="10">
    <location>
        <position position="196"/>
    </location>
    <ligand>
        <name>[4Fe-4S] cluster</name>
        <dbReference type="ChEBI" id="CHEBI:49883"/>
    </ligand>
</feature>
<keyword evidence="12" id="KW-0255">Endonuclease</keyword>
<dbReference type="Proteomes" id="UP000824070">
    <property type="component" value="Unassembled WGS sequence"/>
</dbReference>
<comment type="similarity">
    <text evidence="1 10">Belongs to the Nth/MutY family.</text>
</comment>
<comment type="catalytic activity">
    <reaction evidence="10">
        <text>2'-deoxyribonucleotide-(2'-deoxyribose 5'-phosphate)-2'-deoxyribonucleotide-DNA = a 3'-end 2'-deoxyribonucleotide-(2,3-dehydro-2,3-deoxyribose 5'-phosphate)-DNA + a 5'-end 5'-phospho-2'-deoxyribonucleoside-DNA + H(+)</text>
        <dbReference type="Rhea" id="RHEA:66592"/>
        <dbReference type="Rhea" id="RHEA-COMP:13180"/>
        <dbReference type="Rhea" id="RHEA-COMP:16897"/>
        <dbReference type="Rhea" id="RHEA-COMP:17067"/>
        <dbReference type="ChEBI" id="CHEBI:15378"/>
        <dbReference type="ChEBI" id="CHEBI:136412"/>
        <dbReference type="ChEBI" id="CHEBI:157695"/>
        <dbReference type="ChEBI" id="CHEBI:167181"/>
        <dbReference type="EC" id="4.2.99.18"/>
    </reaction>
</comment>
<dbReference type="InterPro" id="IPR004036">
    <property type="entry name" value="Endonuclease-III-like_CS2"/>
</dbReference>
<evidence type="ECO:0000313" key="13">
    <source>
        <dbReference type="Proteomes" id="UP000824070"/>
    </source>
</evidence>
<dbReference type="InterPro" id="IPR023170">
    <property type="entry name" value="HhH_base_excis_C"/>
</dbReference>
<dbReference type="Pfam" id="PF00730">
    <property type="entry name" value="HhH-GPD"/>
    <property type="match status" value="1"/>
</dbReference>
<keyword evidence="10" id="KW-0456">Lyase</keyword>
<comment type="function">
    <text evidence="10">DNA repair enzyme that has both DNA N-glycosylase activity and AP-lyase activity. The DNA N-glycosylase activity releases various damaged pyrimidines from DNA by cleaving the N-glycosidic bond, leaving an AP (apurinic/apyrimidinic) site. The AP-lyase activity cleaves the phosphodiester bond 3' to the AP site by a beta-elimination, leaving a 3'-terminal unsaturated sugar and a product with a terminal 5'-phosphate.</text>
</comment>
<evidence type="ECO:0000256" key="7">
    <source>
        <dbReference type="ARBA" id="ARBA00023014"/>
    </source>
</evidence>
<feature type="binding site" evidence="10">
    <location>
        <position position="199"/>
    </location>
    <ligand>
        <name>[4Fe-4S] cluster</name>
        <dbReference type="ChEBI" id="CHEBI:49883"/>
    </ligand>
</feature>
<dbReference type="PROSITE" id="PS01155">
    <property type="entry name" value="ENDONUCLEASE_III_2"/>
    <property type="match status" value="1"/>
</dbReference>
<dbReference type="Gene3D" id="1.10.1670.10">
    <property type="entry name" value="Helix-hairpin-Helix base-excision DNA repair enzymes (C-terminal)"/>
    <property type="match status" value="1"/>
</dbReference>
<evidence type="ECO:0000313" key="12">
    <source>
        <dbReference type="EMBL" id="HIU44737.1"/>
    </source>
</evidence>
<dbReference type="HAMAP" id="MF_00942">
    <property type="entry name" value="Nth"/>
    <property type="match status" value="1"/>
</dbReference>